<dbReference type="Gene3D" id="1.10.340.70">
    <property type="match status" value="1"/>
</dbReference>
<dbReference type="InterPro" id="IPR036397">
    <property type="entry name" value="RNaseH_sf"/>
</dbReference>
<dbReference type="InterPro" id="IPR041373">
    <property type="entry name" value="RT_RNaseH"/>
</dbReference>
<keyword evidence="4" id="KW-0540">Nuclease</keyword>
<keyword evidence="7" id="KW-0695">RNA-directed DNA polymerase</keyword>
<dbReference type="SUPFAM" id="SSF50630">
    <property type="entry name" value="Acid proteases"/>
    <property type="match status" value="1"/>
</dbReference>
<dbReference type="InterPro" id="IPR001995">
    <property type="entry name" value="Peptidase_A2_cat"/>
</dbReference>
<dbReference type="EMBL" id="JASMQC010000015">
    <property type="protein sequence ID" value="KAK1939872.1"/>
    <property type="molecule type" value="Genomic_DNA"/>
</dbReference>
<dbReference type="EC" id="2.7.7.49" evidence="1"/>
<dbReference type="Gene3D" id="2.40.50.40">
    <property type="match status" value="1"/>
</dbReference>
<sequence length="1702" mass="193045">MPLRKTQDNNQQCMTTFAQESAIPSGNSGNQLPEISGNADPIPDDTVTFRLRDGECYGWWEDNYPDRSKRDVVMVHGAVNDHRTKILLDTGATINILSYDFARKLGLRLKSHKQTKVSGMGGVPTYIGASAEIKLTLGPRVVYIVDVWVANIGEGIDVLLGMGFMFAAGVRISAREGLVSLPDEVVVMMCNWEPGDHIGRNRSVRPDEAVLLSPGEEFVVRIDYGPTNPQREVVWAGRGDRWVTQLIYAARSWPVAVRVVNISDKNTWVSELSDVARIVEYGFYPRHGRFVRPGSAAYRDWEVLILESTPSPETKRRMEREARLEALMPQPPCVERPDYPWPTEILQRPRLDNARVQFVKSDPPPVKKRVRFALDASTQTDDGCGSEVTDNVDASVDTRDLEKFSESVSHADSGDNPVVSGDSAPDSESEFLEEDFQTSQLPADDFDLMDESWDIPIQGMPGTPVERLRVEYERCMKVSNEELDLEPGVYMREGTELLAQLRDQLVMLPELEELTPECDIDSADVGEPGKTTPEMEKRLRDILKYHRKIFLGDGNAAPAPARGVVCDLDVGDAKPLKPQNSENHEPVSEMPALTSQMTVFQRNIPVPTCMGPVLGRSSYIDDIAHGAPTWDQLCDDLNALLFRLRYWNISVSLPKSEFGKLSIPYLSHEISAEGLRATPKIVKGIEELPFPSTLKGVQSFMGSLNYYNKFIEDLPVIAATLYELTDEQIRAGRDLTRAKEAFEILKRKIVSTPLLRHPDRTKPFVIIPHANPWAASAVLGQEYDGVIHPVRFTGRVLNDAELRYHIAEKEVIAILRVLENFRALVESSPVIVVYTRYSVLKWLLTSNSADGRNVKWGLKLSHWDLEIRRIQRDEDGLPAILGAGITPREHLDEVSENLIPAKGRVKPPVPISVEMLEADYQGYVLSFDGAAKTSTRLGSCGCILWKLPGWSVLEARGFPLKDVTVNDSEYCGLNYGLRMALEHGIQELVVVGDSRIAIQQAQGLINCNQPNLQRRLAEFESLRTKFQTLKLVHVKREFNQAADYLTSKTLALGEAWQVQDADELTHLQLVSRVQEKLMKPCSASDAKVQESEVPDSENHNALPESEGVPGPESAPLPRSARVLIAVTRAQVPNDNNLPEDDDERVPMGPLEFQAERWRRIKAHQNQDPYLVELMKFLKGDVGDLPRPRVRKLARVAEDFVLDSRDVLYRLSRATRERPRDNVDELRLVVPRDLHSDLLHYAHEDYQGGHQGIKRTFEKLSSEFYWLGMYADVERFVKECVDCASGKGRPPNPGPSPGNIEPSRPFEVVSMDFVTHMPKSARGNTFLLLFQDMFSGYVMCKPMSITTAQDVAEAYEERVFRNFGASSLIRHDQDPRFMSEVFKCFRELLGSRQRATLGYRPQANGQQERSVQTVVRAIKAYISEADQSDWDDHAERLMFALNTSFDATRLETPFYLVHGWDAHGTVSAMLGPKPSTTQERTAYEWRRKMQRDYSYALACAEDLQKKAKRDRSEEQTRKWNELSERLKSGFAVGDAVWLYIPKVQTGLSRKLAHMWHGPFRIDEMLDDFRVRLKVEDTGYRVNPWVHVSRLKPRALFPRRPTMELEIPDDDDFDAALLPEDSWEPDTENDEYEVEKILDTRWSKRTRTSRRLREYLVKWKGYDETEWLPLSKLNCGALLYEFNQSARARARFQTMQAGDDHPRV</sequence>
<gene>
    <name evidence="12" type="ORF">P3T76_008195</name>
</gene>
<dbReference type="Proteomes" id="UP001259832">
    <property type="component" value="Unassembled WGS sequence"/>
</dbReference>
<name>A0AAD9GK04_9STRA</name>
<dbReference type="Gene3D" id="2.40.70.10">
    <property type="entry name" value="Acid Proteases"/>
    <property type="match status" value="1"/>
</dbReference>
<evidence type="ECO:0000256" key="5">
    <source>
        <dbReference type="ARBA" id="ARBA00022759"/>
    </source>
</evidence>
<dbReference type="InterPro" id="IPR043128">
    <property type="entry name" value="Rev_trsase/Diguanyl_cyclase"/>
</dbReference>
<keyword evidence="5" id="KW-0255">Endonuclease</keyword>
<dbReference type="PROSITE" id="PS00141">
    <property type="entry name" value="ASP_PROTEASE"/>
    <property type="match status" value="1"/>
</dbReference>
<feature type="domain" description="Integrase catalytic" evidence="11">
    <location>
        <begin position="1300"/>
        <end position="1460"/>
    </location>
</feature>
<evidence type="ECO:0000259" key="9">
    <source>
        <dbReference type="PROSITE" id="PS50013"/>
    </source>
</evidence>
<evidence type="ECO:0000256" key="4">
    <source>
        <dbReference type="ARBA" id="ARBA00022722"/>
    </source>
</evidence>
<keyword evidence="13" id="KW-1185">Reference proteome</keyword>
<dbReference type="PROSITE" id="PS50175">
    <property type="entry name" value="ASP_PROT_RETROV"/>
    <property type="match status" value="1"/>
</dbReference>
<dbReference type="SUPFAM" id="SSF53098">
    <property type="entry name" value="Ribonuclease H-like"/>
    <property type="match status" value="2"/>
</dbReference>
<evidence type="ECO:0000256" key="6">
    <source>
        <dbReference type="ARBA" id="ARBA00022801"/>
    </source>
</evidence>
<dbReference type="InterPro" id="IPR000953">
    <property type="entry name" value="Chromo/chromo_shadow_dom"/>
</dbReference>
<dbReference type="GO" id="GO:0003964">
    <property type="term" value="F:RNA-directed DNA polymerase activity"/>
    <property type="evidence" value="ECO:0007669"/>
    <property type="project" value="UniProtKB-KW"/>
</dbReference>
<evidence type="ECO:0000256" key="2">
    <source>
        <dbReference type="ARBA" id="ARBA00022679"/>
    </source>
</evidence>
<evidence type="ECO:0000256" key="7">
    <source>
        <dbReference type="ARBA" id="ARBA00022918"/>
    </source>
</evidence>
<dbReference type="PROSITE" id="PS50013">
    <property type="entry name" value="CHROMO_2"/>
    <property type="match status" value="1"/>
</dbReference>
<feature type="region of interest" description="Disordered" evidence="8">
    <location>
        <begin position="404"/>
        <end position="430"/>
    </location>
</feature>
<comment type="caution">
    <text evidence="12">The sequence shown here is derived from an EMBL/GenBank/DDBJ whole genome shotgun (WGS) entry which is preliminary data.</text>
</comment>
<dbReference type="InterPro" id="IPR023780">
    <property type="entry name" value="Chromo_domain"/>
</dbReference>
<evidence type="ECO:0000313" key="13">
    <source>
        <dbReference type="Proteomes" id="UP001259832"/>
    </source>
</evidence>
<dbReference type="InterPro" id="IPR016197">
    <property type="entry name" value="Chromo-like_dom_sf"/>
</dbReference>
<dbReference type="InterPro" id="IPR043502">
    <property type="entry name" value="DNA/RNA_pol_sf"/>
</dbReference>
<dbReference type="GO" id="GO:0006508">
    <property type="term" value="P:proteolysis"/>
    <property type="evidence" value="ECO:0007669"/>
    <property type="project" value="InterPro"/>
</dbReference>
<dbReference type="Pfam" id="PF13650">
    <property type="entry name" value="Asp_protease_2"/>
    <property type="match status" value="1"/>
</dbReference>
<dbReference type="InterPro" id="IPR050951">
    <property type="entry name" value="Retrovirus_Pol_polyprotein"/>
</dbReference>
<accession>A0AAD9GK04</accession>
<dbReference type="Pfam" id="PF17917">
    <property type="entry name" value="RT_RNaseH"/>
    <property type="match status" value="1"/>
</dbReference>
<dbReference type="InterPro" id="IPR012337">
    <property type="entry name" value="RNaseH-like_sf"/>
</dbReference>
<dbReference type="InterPro" id="IPR041588">
    <property type="entry name" value="Integrase_H2C2"/>
</dbReference>
<dbReference type="GO" id="GO:0015074">
    <property type="term" value="P:DNA integration"/>
    <property type="evidence" value="ECO:0007669"/>
    <property type="project" value="InterPro"/>
</dbReference>
<organism evidence="12 13">
    <name type="scientific">Phytophthora citrophthora</name>
    <dbReference type="NCBI Taxonomy" id="4793"/>
    <lineage>
        <taxon>Eukaryota</taxon>
        <taxon>Sar</taxon>
        <taxon>Stramenopiles</taxon>
        <taxon>Oomycota</taxon>
        <taxon>Peronosporomycetes</taxon>
        <taxon>Peronosporales</taxon>
        <taxon>Peronosporaceae</taxon>
        <taxon>Phytophthora</taxon>
    </lineage>
</organism>
<dbReference type="SMART" id="SM00298">
    <property type="entry name" value="CHROMO"/>
    <property type="match status" value="1"/>
</dbReference>
<dbReference type="GO" id="GO:0004523">
    <property type="term" value="F:RNA-DNA hybrid ribonuclease activity"/>
    <property type="evidence" value="ECO:0007669"/>
    <property type="project" value="InterPro"/>
</dbReference>
<dbReference type="PANTHER" id="PTHR37984:SF5">
    <property type="entry name" value="PROTEIN NYNRIN-LIKE"/>
    <property type="match status" value="1"/>
</dbReference>
<protein>
    <recommendedName>
        <fullName evidence="1">RNA-directed DNA polymerase</fullName>
        <ecNumber evidence="1">2.7.7.49</ecNumber>
    </recommendedName>
</protein>
<evidence type="ECO:0000259" key="10">
    <source>
        <dbReference type="PROSITE" id="PS50175"/>
    </source>
</evidence>
<dbReference type="GO" id="GO:0003676">
    <property type="term" value="F:nucleic acid binding"/>
    <property type="evidence" value="ECO:0007669"/>
    <property type="project" value="InterPro"/>
</dbReference>
<evidence type="ECO:0000256" key="1">
    <source>
        <dbReference type="ARBA" id="ARBA00012493"/>
    </source>
</evidence>
<keyword evidence="2" id="KW-0808">Transferase</keyword>
<evidence type="ECO:0000256" key="3">
    <source>
        <dbReference type="ARBA" id="ARBA00022695"/>
    </source>
</evidence>
<dbReference type="Pfam" id="PF00385">
    <property type="entry name" value="Chromo"/>
    <property type="match status" value="1"/>
</dbReference>
<dbReference type="SUPFAM" id="SSF56672">
    <property type="entry name" value="DNA/RNA polymerases"/>
    <property type="match status" value="1"/>
</dbReference>
<evidence type="ECO:0000313" key="12">
    <source>
        <dbReference type="EMBL" id="KAK1939872.1"/>
    </source>
</evidence>
<dbReference type="CDD" id="cd00303">
    <property type="entry name" value="retropepsin_like"/>
    <property type="match status" value="1"/>
</dbReference>
<dbReference type="PROSITE" id="PS50994">
    <property type="entry name" value="INTEGRASE"/>
    <property type="match status" value="1"/>
</dbReference>
<keyword evidence="3" id="KW-0548">Nucleotidyltransferase</keyword>
<feature type="domain" description="Peptidase A2" evidence="10">
    <location>
        <begin position="84"/>
        <end position="122"/>
    </location>
</feature>
<dbReference type="FunFam" id="1.10.340.70:FF:000001">
    <property type="entry name" value="Retrovirus-related Pol polyprotein from transposon gypsy-like Protein"/>
    <property type="match status" value="1"/>
</dbReference>
<dbReference type="Gene3D" id="3.30.420.10">
    <property type="entry name" value="Ribonuclease H-like superfamily/Ribonuclease H"/>
    <property type="match status" value="2"/>
</dbReference>
<dbReference type="InterPro" id="IPR021109">
    <property type="entry name" value="Peptidase_aspartic_dom_sf"/>
</dbReference>
<dbReference type="InterPro" id="IPR001584">
    <property type="entry name" value="Integrase_cat-core"/>
</dbReference>
<dbReference type="GO" id="GO:0004190">
    <property type="term" value="F:aspartic-type endopeptidase activity"/>
    <property type="evidence" value="ECO:0007669"/>
    <property type="project" value="InterPro"/>
</dbReference>
<evidence type="ECO:0000256" key="8">
    <source>
        <dbReference type="SAM" id="MobiDB-lite"/>
    </source>
</evidence>
<dbReference type="SUPFAM" id="SSF54160">
    <property type="entry name" value="Chromo domain-like"/>
    <property type="match status" value="1"/>
</dbReference>
<evidence type="ECO:0000259" key="11">
    <source>
        <dbReference type="PROSITE" id="PS50994"/>
    </source>
</evidence>
<dbReference type="Gene3D" id="3.30.70.270">
    <property type="match status" value="2"/>
</dbReference>
<dbReference type="Pfam" id="PF13456">
    <property type="entry name" value="RVT_3"/>
    <property type="match status" value="1"/>
</dbReference>
<feature type="domain" description="Chromo" evidence="9">
    <location>
        <begin position="1630"/>
        <end position="1692"/>
    </location>
</feature>
<proteinExistence type="predicted"/>
<dbReference type="Pfam" id="PF17921">
    <property type="entry name" value="Integrase_H2C2"/>
    <property type="match status" value="1"/>
</dbReference>
<dbReference type="InterPro" id="IPR001969">
    <property type="entry name" value="Aspartic_peptidase_AS"/>
</dbReference>
<dbReference type="InterPro" id="IPR002156">
    <property type="entry name" value="RNaseH_domain"/>
</dbReference>
<keyword evidence="6" id="KW-0378">Hydrolase</keyword>
<feature type="region of interest" description="Disordered" evidence="8">
    <location>
        <begin position="1081"/>
        <end position="1116"/>
    </location>
</feature>
<reference evidence="12" key="1">
    <citation type="submission" date="2023-08" db="EMBL/GenBank/DDBJ databases">
        <title>Reference Genome Resource for the Citrus Pathogen Phytophthora citrophthora.</title>
        <authorList>
            <person name="Moller H."/>
            <person name="Coetzee B."/>
            <person name="Rose L.J."/>
            <person name="Van Niekerk J.M."/>
        </authorList>
    </citation>
    <scope>NUCLEOTIDE SEQUENCE</scope>
    <source>
        <strain evidence="12">STE-U-9442</strain>
    </source>
</reference>
<dbReference type="PANTHER" id="PTHR37984">
    <property type="entry name" value="PROTEIN CBG26694"/>
    <property type="match status" value="1"/>
</dbReference>